<dbReference type="EMBL" id="JAECZO010000045">
    <property type="protein sequence ID" value="KAK7194987.1"/>
    <property type="molecule type" value="Genomic_DNA"/>
</dbReference>
<evidence type="ECO:0000256" key="2">
    <source>
        <dbReference type="SAM" id="MobiDB-lite"/>
    </source>
</evidence>
<dbReference type="Proteomes" id="UP001430356">
    <property type="component" value="Unassembled WGS sequence"/>
</dbReference>
<protein>
    <submittedName>
        <fullName evidence="4">Kinesin</fullName>
    </submittedName>
</protein>
<dbReference type="GO" id="GO:0005871">
    <property type="term" value="C:kinesin complex"/>
    <property type="evidence" value="ECO:0007669"/>
    <property type="project" value="TreeGrafter"/>
</dbReference>
<dbReference type="PROSITE" id="PS50067">
    <property type="entry name" value="KINESIN_MOTOR_2"/>
    <property type="match status" value="1"/>
</dbReference>
<dbReference type="AlphaFoldDB" id="A0AAW0ELR4"/>
<reference evidence="4 5" key="1">
    <citation type="journal article" date="2021" name="MBio">
        <title>A New Model Trypanosomatid, Novymonas esmeraldas: Genomic Perception of Its 'Candidatus Pandoraea novymonadis' Endosymbiont.</title>
        <authorList>
            <person name="Zakharova A."/>
            <person name="Saura A."/>
            <person name="Butenko A."/>
            <person name="Podesvova L."/>
            <person name="Warmusova S."/>
            <person name="Kostygov A.Y."/>
            <person name="Nenarokova A."/>
            <person name="Lukes J."/>
            <person name="Opperdoes F.R."/>
            <person name="Yurchenko V."/>
        </authorList>
    </citation>
    <scope>NUCLEOTIDE SEQUENCE [LARGE SCALE GENOMIC DNA]</scope>
    <source>
        <strain evidence="4 5">E262AT.01</strain>
    </source>
</reference>
<evidence type="ECO:0000313" key="4">
    <source>
        <dbReference type="EMBL" id="KAK7194987.1"/>
    </source>
</evidence>
<keyword evidence="5" id="KW-1185">Reference proteome</keyword>
<dbReference type="GO" id="GO:0005524">
    <property type="term" value="F:ATP binding"/>
    <property type="evidence" value="ECO:0007669"/>
    <property type="project" value="UniProtKB-UniRule"/>
</dbReference>
<evidence type="ECO:0000256" key="1">
    <source>
        <dbReference type="PROSITE-ProRule" id="PRU00283"/>
    </source>
</evidence>
<feature type="domain" description="Kinesin motor" evidence="3">
    <location>
        <begin position="11"/>
        <end position="385"/>
    </location>
</feature>
<dbReference type="PANTHER" id="PTHR24115">
    <property type="entry name" value="KINESIN-RELATED"/>
    <property type="match status" value="1"/>
</dbReference>
<dbReference type="GO" id="GO:0005874">
    <property type="term" value="C:microtubule"/>
    <property type="evidence" value="ECO:0007669"/>
    <property type="project" value="TreeGrafter"/>
</dbReference>
<dbReference type="InterPro" id="IPR036961">
    <property type="entry name" value="Kinesin_motor_dom_sf"/>
</dbReference>
<dbReference type="GO" id="GO:0008017">
    <property type="term" value="F:microtubule binding"/>
    <property type="evidence" value="ECO:0007669"/>
    <property type="project" value="InterPro"/>
</dbReference>
<dbReference type="PRINTS" id="PR00380">
    <property type="entry name" value="KINESINHEAVY"/>
</dbReference>
<feature type="compositionally biased region" description="Acidic residues" evidence="2">
    <location>
        <begin position="602"/>
        <end position="612"/>
    </location>
</feature>
<dbReference type="GO" id="GO:0003777">
    <property type="term" value="F:microtubule motor activity"/>
    <property type="evidence" value="ECO:0007669"/>
    <property type="project" value="InterPro"/>
</dbReference>
<dbReference type="GO" id="GO:0016887">
    <property type="term" value="F:ATP hydrolysis activity"/>
    <property type="evidence" value="ECO:0007669"/>
    <property type="project" value="TreeGrafter"/>
</dbReference>
<keyword evidence="1" id="KW-0505">Motor protein</keyword>
<dbReference type="SUPFAM" id="SSF52540">
    <property type="entry name" value="P-loop containing nucleoside triphosphate hydrolases"/>
    <property type="match status" value="1"/>
</dbReference>
<evidence type="ECO:0000313" key="5">
    <source>
        <dbReference type="Proteomes" id="UP001430356"/>
    </source>
</evidence>
<dbReference type="InterPro" id="IPR027640">
    <property type="entry name" value="Kinesin-like_fam"/>
</dbReference>
<dbReference type="InterPro" id="IPR001752">
    <property type="entry name" value="Kinesin_motor_dom"/>
</dbReference>
<proteinExistence type="inferred from homology"/>
<keyword evidence="1" id="KW-0547">Nucleotide-binding</keyword>
<organism evidence="4 5">
    <name type="scientific">Novymonas esmeraldas</name>
    <dbReference type="NCBI Taxonomy" id="1808958"/>
    <lineage>
        <taxon>Eukaryota</taxon>
        <taxon>Discoba</taxon>
        <taxon>Euglenozoa</taxon>
        <taxon>Kinetoplastea</taxon>
        <taxon>Metakinetoplastina</taxon>
        <taxon>Trypanosomatida</taxon>
        <taxon>Trypanosomatidae</taxon>
        <taxon>Novymonas</taxon>
    </lineage>
</organism>
<dbReference type="GO" id="GO:0007018">
    <property type="term" value="P:microtubule-based movement"/>
    <property type="evidence" value="ECO:0007669"/>
    <property type="project" value="InterPro"/>
</dbReference>
<accession>A0AAW0ELR4</accession>
<dbReference type="Gene3D" id="3.40.850.10">
    <property type="entry name" value="Kinesin motor domain"/>
    <property type="match status" value="1"/>
</dbReference>
<gene>
    <name evidence="4" type="ORF">NESM_000421300</name>
</gene>
<sequence length="1023" mass="110771">MTDGGDRDAARVTVAVRVRPKLAHPLNALQRSERYEEIICVPSSHRSLRLADSRAAKGVRDLHFAYDHVLDVDATQEDVYDAAVVDCVDDVLAGTNASVLTYGQTGSGKTFTVLGRVSLTAGDAADASHAVGADTGLLLRAIQDMLLFAERMHAKQERHVILGITATEVYMDEIRDLLRDGVAAARPLQPIMTRDALRVPHLTHAPLHSLRDACDVYERATARRVQRATSANDTSSRSHAIFTVEVFQVPMTRAGAAPPSLAECCALREAQLAGATAASSLRFSTLTVADLAGSEKVKHAEVTGAGFEELRRINASLTALGNVVHHLHRGSPHIPYRDSKLTMMLRDTFAAPRARVVLVANVSPTAATCEETLSSLYFAEKMKTMTLPDACTASSSLLSSRQVALQAAYLASLRTHDALLADLRIFQAEQEHSTGLLQHAVAAEPQQHALLQLPFHTVLPHGAEKSAFMAQLCSRLRERLADDEAPDVRLRRFEERRQREMCREMLHQHSRRRAELHATIAAIGEASVHRRAELSRDEAEMVERLRAEKRATDAVAATRAQLTALREARLAELQRLHDCAEEHVSDDGDGAAGEAAERDAEAEGTADDAADDAADAGGLQHVCEAALEMALLRQALVQQWAPCSPASATAEGRGDCVVEESRPTAAAAAAAAATLTPIEAWMRGAVLAMARNAVVQSSRRRQQQQQSEQQLRQLVAGAQHPPQRPPRVLGDVTNTSGGPAVLPKYWTVRRGCEEEEEAAAAATAVATRARSSFDDPGLLTRVTAYMDMGAALVKLDRGGRPHTRWFFLAQRGGRLLLCWDDSRRGSAVAGGAHVRLDAVVAITLGRSSPAFAKYVAALRGEDVGDLYTSFTVSYRAGAGEGALKRVDVLCRDRGELETWVVGLAHWAGVSPTFGDVHHPDVQDGAATVAALSPAEAALCRNWHVPVETLLRTRREVETRRQRHQSGRLRLSPGELRDVTGLDVFRASALWWHLSRDGGIVNSCPTLRCYVADTADSTPAGSDV</sequence>
<name>A0AAW0ELR4_9TRYP</name>
<comment type="caution">
    <text evidence="4">The sequence shown here is derived from an EMBL/GenBank/DDBJ whole genome shotgun (WGS) entry which is preliminary data.</text>
</comment>
<keyword evidence="1" id="KW-0067">ATP-binding</keyword>
<dbReference type="Gene3D" id="2.30.29.30">
    <property type="entry name" value="Pleckstrin-homology domain (PH domain)/Phosphotyrosine-binding domain (PTB)"/>
    <property type="match status" value="1"/>
</dbReference>
<dbReference type="PANTHER" id="PTHR24115:SF1006">
    <property type="entry name" value="PUTATIVE-RELATED"/>
    <property type="match status" value="1"/>
</dbReference>
<feature type="region of interest" description="Disordered" evidence="2">
    <location>
        <begin position="698"/>
        <end position="735"/>
    </location>
</feature>
<feature type="binding site" evidence="1">
    <location>
        <begin position="103"/>
        <end position="110"/>
    </location>
    <ligand>
        <name>ATP</name>
        <dbReference type="ChEBI" id="CHEBI:30616"/>
    </ligand>
</feature>
<feature type="region of interest" description="Disordered" evidence="2">
    <location>
        <begin position="583"/>
        <end position="612"/>
    </location>
</feature>
<dbReference type="InterPro" id="IPR011993">
    <property type="entry name" value="PH-like_dom_sf"/>
</dbReference>
<dbReference type="InterPro" id="IPR027417">
    <property type="entry name" value="P-loop_NTPase"/>
</dbReference>
<comment type="similarity">
    <text evidence="1">Belongs to the TRAFAC class myosin-kinesin ATPase superfamily. Kinesin family.</text>
</comment>
<dbReference type="Pfam" id="PF00225">
    <property type="entry name" value="Kinesin"/>
    <property type="match status" value="1"/>
</dbReference>
<feature type="compositionally biased region" description="Low complexity" evidence="2">
    <location>
        <begin position="703"/>
        <end position="714"/>
    </location>
</feature>
<evidence type="ECO:0000259" key="3">
    <source>
        <dbReference type="PROSITE" id="PS50067"/>
    </source>
</evidence>
<dbReference type="SMART" id="SM00129">
    <property type="entry name" value="KISc"/>
    <property type="match status" value="1"/>
</dbReference>